<feature type="region of interest" description="Disordered" evidence="1">
    <location>
        <begin position="69"/>
        <end position="129"/>
    </location>
</feature>
<feature type="compositionally biased region" description="Basic and acidic residues" evidence="1">
    <location>
        <begin position="220"/>
        <end position="243"/>
    </location>
</feature>
<protein>
    <submittedName>
        <fullName evidence="2">Uncharacterized protein</fullName>
    </submittedName>
</protein>
<feature type="region of interest" description="Disordered" evidence="1">
    <location>
        <begin position="288"/>
        <end position="321"/>
    </location>
</feature>
<proteinExistence type="predicted"/>
<evidence type="ECO:0000313" key="2">
    <source>
        <dbReference type="EMBL" id="CAA2990558.1"/>
    </source>
</evidence>
<comment type="caution">
    <text evidence="2">The sequence shown here is derived from an EMBL/GenBank/DDBJ whole genome shotgun (WGS) entry which is preliminary data.</text>
</comment>
<feature type="compositionally biased region" description="Polar residues" evidence="1">
    <location>
        <begin position="155"/>
        <end position="173"/>
    </location>
</feature>
<evidence type="ECO:0000313" key="3">
    <source>
        <dbReference type="Proteomes" id="UP000594638"/>
    </source>
</evidence>
<feature type="compositionally biased region" description="Basic and acidic residues" evidence="1">
    <location>
        <begin position="290"/>
        <end position="308"/>
    </location>
</feature>
<accession>A0A8S0SFU5</accession>
<dbReference type="AlphaFoldDB" id="A0A8S0SFU5"/>
<organism evidence="2 3">
    <name type="scientific">Olea europaea subsp. europaea</name>
    <dbReference type="NCBI Taxonomy" id="158383"/>
    <lineage>
        <taxon>Eukaryota</taxon>
        <taxon>Viridiplantae</taxon>
        <taxon>Streptophyta</taxon>
        <taxon>Embryophyta</taxon>
        <taxon>Tracheophyta</taxon>
        <taxon>Spermatophyta</taxon>
        <taxon>Magnoliopsida</taxon>
        <taxon>eudicotyledons</taxon>
        <taxon>Gunneridae</taxon>
        <taxon>Pentapetalae</taxon>
        <taxon>asterids</taxon>
        <taxon>lamiids</taxon>
        <taxon>Lamiales</taxon>
        <taxon>Oleaceae</taxon>
        <taxon>Oleeae</taxon>
        <taxon>Olea</taxon>
    </lineage>
</organism>
<dbReference type="Proteomes" id="UP000594638">
    <property type="component" value="Unassembled WGS sequence"/>
</dbReference>
<dbReference type="Gramene" id="OE9A050478T1">
    <property type="protein sequence ID" value="OE9A050478C1"/>
    <property type="gene ID" value="OE9A050478"/>
</dbReference>
<feature type="region of interest" description="Disordered" evidence="1">
    <location>
        <begin position="155"/>
        <end position="243"/>
    </location>
</feature>
<gene>
    <name evidence="2" type="ORF">OLEA9_A050478</name>
</gene>
<feature type="compositionally biased region" description="Basic and acidic residues" evidence="1">
    <location>
        <begin position="110"/>
        <end position="129"/>
    </location>
</feature>
<feature type="region of interest" description="Disordered" evidence="1">
    <location>
        <begin position="338"/>
        <end position="375"/>
    </location>
</feature>
<evidence type="ECO:0000256" key="1">
    <source>
        <dbReference type="SAM" id="MobiDB-lite"/>
    </source>
</evidence>
<keyword evidence="3" id="KW-1185">Reference proteome</keyword>
<reference evidence="2 3" key="1">
    <citation type="submission" date="2019-12" db="EMBL/GenBank/DDBJ databases">
        <authorList>
            <person name="Alioto T."/>
            <person name="Alioto T."/>
            <person name="Gomez Garrido J."/>
        </authorList>
    </citation>
    <scope>NUCLEOTIDE SEQUENCE [LARGE SCALE GENOMIC DNA]</scope>
</reference>
<name>A0A8S0SFU5_OLEEU</name>
<sequence length="576" mass="66232">MEEPGDRIEAILRSNRELADSNRGLAESDHELTGNVNVLSELNRNLVETVTGLTAEVRRMREEINAMQEAARGRAEIPQAVREERQEEEWNTPRRSPSPPREQFQNLRQYMRDRQERDDRRWRDDRRERDREDRMYVGRNDLQFLFLRRMDETGLRSTSNPVHNTRNCTNQAEMQRRDEQKATSQRQDDRQPHRPGYPNGRQNVPNEREDRRGSQSRQDAYNRQESWRGGHDQSNRSDRDSRNVRENWRENRYVHEIGIDHGEENHNEGNAAGSVAYRDAAGSSYLSHRKAGEGEGSSRPKKPWDKAKSTRPRSAKRATTCEEIDDHIISLTSSTDEDEGILQTFPPGTSLDKGYIRKRRPAKPLDNETSSESDEYVPRYLLRHELNGKTGKQRTGRTSKEGAASRTLKKETLGLRHHVTRPVPRTILMLSRKLFRHLTVRAPLCLPQSRRRLCSPCHYDAQVHAVSATTTQDSTLFPPLRNKSPRCLHSACHDDGVSAVPANTTKESRFVRHYNTGFHAVSATTKLESTLSALCLPRRRRPRCARNFDAGVPAVPAITAPVFPHCFPLSARGRSR</sequence>
<feature type="compositionally biased region" description="Basic and acidic residues" evidence="1">
    <location>
        <begin position="71"/>
        <end position="85"/>
    </location>
</feature>
<feature type="compositionally biased region" description="Basic and acidic residues" evidence="1">
    <location>
        <begin position="174"/>
        <end position="192"/>
    </location>
</feature>
<dbReference type="EMBL" id="CACTIH010004324">
    <property type="protein sequence ID" value="CAA2990558.1"/>
    <property type="molecule type" value="Genomic_DNA"/>
</dbReference>